<reference evidence="1 2" key="1">
    <citation type="submission" date="2017-09" db="EMBL/GenBank/DDBJ databases">
        <title>Biodiversity and function of Thalassospira species in the particle-attached aromatic-hydrocarbon-degrading consortia from the surface seawater of the China South Sea.</title>
        <authorList>
            <person name="Dong C."/>
            <person name="Lai Q."/>
            <person name="Shao Z."/>
        </authorList>
    </citation>
    <scope>NUCLEOTIDE SEQUENCE [LARGE SCALE GENOMIC DNA]</scope>
    <source>
        <strain evidence="1 2">139Z-12</strain>
    </source>
</reference>
<keyword evidence="2" id="KW-1185">Reference proteome</keyword>
<protein>
    <submittedName>
        <fullName evidence="1">Uncharacterized protein</fullName>
    </submittedName>
</protein>
<dbReference type="AlphaFoldDB" id="A0A2N3L474"/>
<evidence type="ECO:0000313" key="2">
    <source>
        <dbReference type="Proteomes" id="UP000233332"/>
    </source>
</evidence>
<comment type="caution">
    <text evidence="1">The sequence shown here is derived from an EMBL/GenBank/DDBJ whole genome shotgun (WGS) entry which is preliminary data.</text>
</comment>
<proteinExistence type="predicted"/>
<dbReference type="Proteomes" id="UP000233332">
    <property type="component" value="Unassembled WGS sequence"/>
</dbReference>
<organism evidence="1 2">
    <name type="scientific">Thalassospira lohafexi</name>
    <dbReference type="NCBI Taxonomy" id="744227"/>
    <lineage>
        <taxon>Bacteria</taxon>
        <taxon>Pseudomonadati</taxon>
        <taxon>Pseudomonadota</taxon>
        <taxon>Alphaproteobacteria</taxon>
        <taxon>Rhodospirillales</taxon>
        <taxon>Thalassospiraceae</taxon>
        <taxon>Thalassospira</taxon>
    </lineage>
</organism>
<dbReference type="RefSeq" id="WP_101303814.1">
    <property type="nucleotide sequence ID" value="NZ_NXGX01000006.1"/>
</dbReference>
<accession>A0A2N3L474</accession>
<sequence length="208" mass="22335">MTITYPLSLPAKPGVKAIRWREMTKVGVSVSPFTFQRQVQRGQGQAWAADITLPTIRDRAVVGEWQAFLLAMNGSQGFFAMGDPDNFGPLGVATGSPVIDGAGQTGPDIATTGWTVSTTGILKKGDRIGLGSGATARMHKVLEDVDSDSNGDATLSLWPRVVIAPSNGAPIELDNPQSMFWFPDGIPERDIDRLGDMTLTLRVMEHLV</sequence>
<dbReference type="EMBL" id="NXGX01000006">
    <property type="protein sequence ID" value="PKR57507.1"/>
    <property type="molecule type" value="Genomic_DNA"/>
</dbReference>
<evidence type="ECO:0000313" key="1">
    <source>
        <dbReference type="EMBL" id="PKR57507.1"/>
    </source>
</evidence>
<gene>
    <name evidence="1" type="ORF">COO92_16330</name>
</gene>
<name>A0A2N3L474_9PROT</name>